<dbReference type="GO" id="GO:0000976">
    <property type="term" value="F:transcription cis-regulatory region binding"/>
    <property type="evidence" value="ECO:0007669"/>
    <property type="project" value="TreeGrafter"/>
</dbReference>
<dbReference type="PANTHER" id="PTHR30126">
    <property type="entry name" value="HTH-TYPE TRANSCRIPTIONAL REGULATOR"/>
    <property type="match status" value="1"/>
</dbReference>
<comment type="similarity">
    <text evidence="1">Belongs to the LysR transcriptional regulatory family.</text>
</comment>
<evidence type="ECO:0000256" key="1">
    <source>
        <dbReference type="ARBA" id="ARBA00009437"/>
    </source>
</evidence>
<name>A0A5C8ZNW2_9GAMM</name>
<dbReference type="GO" id="GO:0003700">
    <property type="term" value="F:DNA-binding transcription factor activity"/>
    <property type="evidence" value="ECO:0007669"/>
    <property type="project" value="InterPro"/>
</dbReference>
<dbReference type="InterPro" id="IPR005119">
    <property type="entry name" value="LysR_subst-bd"/>
</dbReference>
<dbReference type="SUPFAM" id="SSF53850">
    <property type="entry name" value="Periplasmic binding protein-like II"/>
    <property type="match status" value="1"/>
</dbReference>
<dbReference type="Pfam" id="PF03466">
    <property type="entry name" value="LysR_substrate"/>
    <property type="match status" value="1"/>
</dbReference>
<dbReference type="SUPFAM" id="SSF46785">
    <property type="entry name" value="Winged helix' DNA-binding domain"/>
    <property type="match status" value="1"/>
</dbReference>
<dbReference type="PANTHER" id="PTHR30126:SF81">
    <property type="entry name" value="HTH-TYPE TRANSCRIPTIONAL REGULATOR ILVY"/>
    <property type="match status" value="1"/>
</dbReference>
<reference evidence="6 7" key="1">
    <citation type="submission" date="2019-08" db="EMBL/GenBank/DDBJ databases">
        <title>Parahaliea maris sp. nov., isolated from the surface seawater.</title>
        <authorList>
            <person name="Liu Y."/>
        </authorList>
    </citation>
    <scope>NUCLEOTIDE SEQUENCE [LARGE SCALE GENOMIC DNA]</scope>
    <source>
        <strain evidence="6 7">S2-26</strain>
    </source>
</reference>
<proteinExistence type="inferred from homology"/>
<dbReference type="InterPro" id="IPR036388">
    <property type="entry name" value="WH-like_DNA-bd_sf"/>
</dbReference>
<feature type="domain" description="HTH lysR-type" evidence="5">
    <location>
        <begin position="1"/>
        <end position="58"/>
    </location>
</feature>
<dbReference type="NCBIfam" id="NF008722">
    <property type="entry name" value="PRK11716.1"/>
    <property type="match status" value="1"/>
</dbReference>
<keyword evidence="3" id="KW-0238">DNA-binding</keyword>
<evidence type="ECO:0000256" key="2">
    <source>
        <dbReference type="ARBA" id="ARBA00023015"/>
    </source>
</evidence>
<dbReference type="EMBL" id="VRYZ01000007">
    <property type="protein sequence ID" value="TXS89925.1"/>
    <property type="molecule type" value="Genomic_DNA"/>
</dbReference>
<dbReference type="OrthoDB" id="9803735at2"/>
<evidence type="ECO:0000259" key="5">
    <source>
        <dbReference type="PROSITE" id="PS50931"/>
    </source>
</evidence>
<dbReference type="PROSITE" id="PS50931">
    <property type="entry name" value="HTH_LYSR"/>
    <property type="match status" value="1"/>
</dbReference>
<organism evidence="6 7">
    <name type="scientific">Parahaliea aestuarii</name>
    <dbReference type="NCBI Taxonomy" id="1852021"/>
    <lineage>
        <taxon>Bacteria</taxon>
        <taxon>Pseudomonadati</taxon>
        <taxon>Pseudomonadota</taxon>
        <taxon>Gammaproteobacteria</taxon>
        <taxon>Cellvibrionales</taxon>
        <taxon>Halieaceae</taxon>
        <taxon>Parahaliea</taxon>
    </lineage>
</organism>
<dbReference type="Pfam" id="PF00126">
    <property type="entry name" value="HTH_1"/>
    <property type="match status" value="1"/>
</dbReference>
<dbReference type="Gene3D" id="1.10.10.10">
    <property type="entry name" value="Winged helix-like DNA-binding domain superfamily/Winged helix DNA-binding domain"/>
    <property type="match status" value="1"/>
</dbReference>
<evidence type="ECO:0000256" key="3">
    <source>
        <dbReference type="ARBA" id="ARBA00023125"/>
    </source>
</evidence>
<dbReference type="RefSeq" id="WP_148065187.1">
    <property type="nucleotide sequence ID" value="NZ_VRYZ01000007.1"/>
</dbReference>
<sequence length="302" mass="32895">MDIRSLQVFLSVADTLNFSRSAGQLHLSVSAVSRSIQRLEELLGHRLLARDKRTVQLTPAGRDFRDYARRAVADWDRTRRQLGAGEELVGEVSLYCSVTATYSILAPILEAFRSRHPGVDIQLHTGDPADAVDNVLSGQHDLAVTGRPTSLPRRVSYLQLLESPMLVCMPAADCAVRRLAVSGDSAAPEFDWSRLPFIFPERGTTRDMLEQWFEEQGIQPNMYAQVAGHEAVVAMVGLGLGVGIAPELVVRTSGLAGRVSAMPVWRPLPALGIGLCAPRASLEDPRVKAFWDVAASTFAPAV</sequence>
<evidence type="ECO:0000313" key="6">
    <source>
        <dbReference type="EMBL" id="TXS89925.1"/>
    </source>
</evidence>
<protein>
    <submittedName>
        <fullName evidence="6">HTH-type transcriptional activator IlvY</fullName>
    </submittedName>
</protein>
<gene>
    <name evidence="6" type="primary">ilvY</name>
    <name evidence="6" type="ORF">FVW59_15030</name>
</gene>
<dbReference type="InterPro" id="IPR000847">
    <property type="entry name" value="LysR_HTH_N"/>
</dbReference>
<keyword evidence="4" id="KW-0804">Transcription</keyword>
<dbReference type="InterPro" id="IPR036390">
    <property type="entry name" value="WH_DNA-bd_sf"/>
</dbReference>
<accession>A0A5C8ZNW2</accession>
<keyword evidence="7" id="KW-1185">Reference proteome</keyword>
<dbReference type="Gene3D" id="3.40.190.10">
    <property type="entry name" value="Periplasmic binding protein-like II"/>
    <property type="match status" value="2"/>
</dbReference>
<dbReference type="Proteomes" id="UP000321933">
    <property type="component" value="Unassembled WGS sequence"/>
</dbReference>
<dbReference type="AlphaFoldDB" id="A0A5C8ZNW2"/>
<keyword evidence="2" id="KW-0805">Transcription regulation</keyword>
<dbReference type="FunFam" id="1.10.10.10:FF:000001">
    <property type="entry name" value="LysR family transcriptional regulator"/>
    <property type="match status" value="1"/>
</dbReference>
<evidence type="ECO:0000313" key="7">
    <source>
        <dbReference type="Proteomes" id="UP000321933"/>
    </source>
</evidence>
<comment type="caution">
    <text evidence="6">The sequence shown here is derived from an EMBL/GenBank/DDBJ whole genome shotgun (WGS) entry which is preliminary data.</text>
</comment>
<evidence type="ECO:0000256" key="4">
    <source>
        <dbReference type="ARBA" id="ARBA00023163"/>
    </source>
</evidence>